<dbReference type="Proteomes" id="UP000044098">
    <property type="component" value="Unassembled WGS sequence"/>
</dbReference>
<dbReference type="RefSeq" id="WP_054451885.1">
    <property type="nucleotide sequence ID" value="NZ_CADIKO010000001.1"/>
</dbReference>
<dbReference type="EMBL" id="CYTK01000002">
    <property type="protein sequence ID" value="CUI74896.1"/>
    <property type="molecule type" value="Genomic_DNA"/>
</dbReference>
<comment type="caution">
    <text evidence="1">The sequence shown here is derived from an EMBL/GenBank/DDBJ whole genome shotgun (WGS) entry which is preliminary data.</text>
</comment>
<dbReference type="AlphaFoldDB" id="A0AAD2IXC2"/>
<dbReference type="GeneID" id="84693805"/>
<evidence type="ECO:0000313" key="2">
    <source>
        <dbReference type="Proteomes" id="UP000044098"/>
    </source>
</evidence>
<name>A0AAD2IXC2_ACHAE</name>
<organism evidence="1 2">
    <name type="scientific">Achromobacter aegrifaciens</name>
    <dbReference type="NCBI Taxonomy" id="1287736"/>
    <lineage>
        <taxon>Bacteria</taxon>
        <taxon>Pseudomonadati</taxon>
        <taxon>Pseudomonadota</taxon>
        <taxon>Betaproteobacteria</taxon>
        <taxon>Burkholderiales</taxon>
        <taxon>Alcaligenaceae</taxon>
        <taxon>Achromobacter</taxon>
    </lineage>
</organism>
<evidence type="ECO:0000313" key="1">
    <source>
        <dbReference type="EMBL" id="CUI74896.1"/>
    </source>
</evidence>
<proteinExistence type="predicted"/>
<gene>
    <name evidence="1" type="ORF">ERS370000_01512</name>
</gene>
<reference evidence="1 2" key="1">
    <citation type="submission" date="2015-09" db="EMBL/GenBank/DDBJ databases">
        <authorList>
            <consortium name="Pathogen Informatics"/>
        </authorList>
    </citation>
    <scope>NUCLEOTIDE SEQUENCE [LARGE SCALE GENOMIC DNA]</scope>
    <source>
        <strain evidence="1 2">2789STDY5608625</strain>
    </source>
</reference>
<sequence length="209" mass="22788">MSLILGRTILDKVETNRVRSKPETLGQFFSKPAPPVGWRIGKLRPGQSLLLWSYNLQGLMVWMDSAGPGSLGSVPGTERYVSTFFEYRRAPENATLHGAKNVAKVCYAASVGLLVAECRQLVHRGEFLPASHLRALREARPARDMGMARSCLLVTKREPVANAAAAAPEANEFVSTTGSPKEIVEKIQWMSAQPSGNFLARTRSPAKPG</sequence>
<protein>
    <submittedName>
        <fullName evidence="1">Uncharacterized protein</fullName>
    </submittedName>
</protein>
<accession>A0AAD2IXC2</accession>